<proteinExistence type="predicted"/>
<evidence type="ECO:0000313" key="4">
    <source>
        <dbReference type="Proteomes" id="UP000077202"/>
    </source>
</evidence>
<dbReference type="EMBL" id="LVLJ01003604">
    <property type="protein sequence ID" value="OAE20457.1"/>
    <property type="molecule type" value="Genomic_DNA"/>
</dbReference>
<reference evidence="5" key="3">
    <citation type="journal article" date="2020" name="Curr. Biol.">
        <title>Chromatin organization in early land plants reveals an ancestral association between H3K27me3, transposons, and constitutive heterochromatin.</title>
        <authorList>
            <person name="Montgomery S.A."/>
            <person name="Tanizawa Y."/>
            <person name="Galik B."/>
            <person name="Wang N."/>
            <person name="Ito T."/>
            <person name="Mochizuki T."/>
            <person name="Akimcheva S."/>
            <person name="Bowman J.L."/>
            <person name="Cognat V."/>
            <person name="Marechal-Drouard L."/>
            <person name="Ekker H."/>
            <person name="Hong S.F."/>
            <person name="Kohchi T."/>
            <person name="Lin S.S."/>
            <person name="Liu L.D."/>
            <person name="Nakamura Y."/>
            <person name="Valeeva L.R."/>
            <person name="Shakirov E.V."/>
            <person name="Shippen D.E."/>
            <person name="Wei W.L."/>
            <person name="Yagura M."/>
            <person name="Yamaoka S."/>
            <person name="Yamato K.T."/>
            <person name="Liu C."/>
            <person name="Berger F."/>
        </authorList>
    </citation>
    <scope>NUCLEOTIDE SEQUENCE [LARGE SCALE GENOMIC DNA]</scope>
    <source>
        <strain evidence="5">Tak-1</strain>
    </source>
</reference>
<dbReference type="AlphaFoldDB" id="A0A176VIQ3"/>
<dbReference type="Proteomes" id="UP001162541">
    <property type="component" value="Chromosome 4"/>
</dbReference>
<organism evidence="3 4">
    <name type="scientific">Marchantia polymorpha subsp. ruderalis</name>
    <dbReference type="NCBI Taxonomy" id="1480154"/>
    <lineage>
        <taxon>Eukaryota</taxon>
        <taxon>Viridiplantae</taxon>
        <taxon>Streptophyta</taxon>
        <taxon>Embryophyta</taxon>
        <taxon>Marchantiophyta</taxon>
        <taxon>Marchantiopsida</taxon>
        <taxon>Marchantiidae</taxon>
        <taxon>Marchantiales</taxon>
        <taxon>Marchantiaceae</taxon>
        <taxon>Marchantia</taxon>
    </lineage>
</organism>
<name>A0A176VIQ3_MARPO</name>
<dbReference type="PANTHER" id="PTHR33622">
    <property type="entry name" value="OS03G0724500 PROTEIN"/>
    <property type="match status" value="1"/>
</dbReference>
<sequence>MSSDSGNRRAEAEAERGPPLQPQQSSCRKKKADVNEGFVKDVMDHINEFVNASYDEHKTCLTKTVRKLFGGMSKLGQNPPASAPAPVVSVLPLRANISSD</sequence>
<feature type="region of interest" description="Disordered" evidence="1">
    <location>
        <begin position="1"/>
        <end position="32"/>
    </location>
</feature>
<gene>
    <name evidence="3" type="ORF">AXG93_4698s1070</name>
    <name evidence="2" type="ORF">Mp_4g05720</name>
</gene>
<reference evidence="3 4" key="1">
    <citation type="submission" date="2016-03" db="EMBL/GenBank/DDBJ databases">
        <title>Mechanisms controlling the formation of the plant cell surface in tip-growing cells are functionally conserved among land plants.</title>
        <authorList>
            <person name="Honkanen S."/>
            <person name="Jones V.A."/>
            <person name="Morieri G."/>
            <person name="Champion C."/>
            <person name="Hetherington A.J."/>
            <person name="Kelly S."/>
            <person name="Saint-Marcoux D."/>
            <person name="Proust H."/>
            <person name="Prescott H."/>
            <person name="Dolan L."/>
        </authorList>
    </citation>
    <scope>NUCLEOTIDE SEQUENCE [LARGE SCALE GENOMIC DNA]</scope>
    <source>
        <strain evidence="4">cv. Tak-1 and cv. Tak-2</strain>
        <tissue evidence="3">Whole gametophyte</tissue>
    </source>
</reference>
<feature type="compositionally biased region" description="Basic and acidic residues" evidence="1">
    <location>
        <begin position="1"/>
        <end position="16"/>
    </location>
</feature>
<dbReference type="Proteomes" id="UP000077202">
    <property type="component" value="Unassembled WGS sequence"/>
</dbReference>
<keyword evidence="4" id="KW-1185">Reference proteome</keyword>
<evidence type="ECO:0000313" key="5">
    <source>
        <dbReference type="Proteomes" id="UP001162541"/>
    </source>
</evidence>
<evidence type="ECO:0000256" key="1">
    <source>
        <dbReference type="SAM" id="MobiDB-lite"/>
    </source>
</evidence>
<evidence type="ECO:0000313" key="2">
    <source>
        <dbReference type="EMBL" id="BBN07696.1"/>
    </source>
</evidence>
<evidence type="ECO:0000313" key="3">
    <source>
        <dbReference type="EMBL" id="OAE20457.1"/>
    </source>
</evidence>
<dbReference type="PANTHER" id="PTHR33622:SF10">
    <property type="entry name" value="MARKER FOR OXIDATIVE STRESS RESPONSE PROTEIN"/>
    <property type="match status" value="1"/>
</dbReference>
<reference evidence="2" key="2">
    <citation type="journal article" date="2019" name="Curr. Biol.">
        <title>Chromatin organization in early land plants reveals an ancestral association between H3K27me3, transposons, and constitutive heterochromatin.</title>
        <authorList>
            <person name="Montgomery S.A."/>
            <person name="Tanizawa Y."/>
            <person name="Galik B."/>
            <person name="Wang N."/>
            <person name="Ito T."/>
            <person name="Mochizuki T."/>
            <person name="Akimcheva S."/>
            <person name="Bowman J."/>
            <person name="Cognat V."/>
            <person name="Drouard L."/>
            <person name="Ekker H."/>
            <person name="Houng S."/>
            <person name="Kohchi T."/>
            <person name="Lin S."/>
            <person name="Liu L.D."/>
            <person name="Nakamura Y."/>
            <person name="Valeeva L.R."/>
            <person name="Shakirov E.V."/>
            <person name="Shippen D.E."/>
            <person name="Wei W."/>
            <person name="Yagura M."/>
            <person name="Yamaoka S."/>
            <person name="Yamato K.T."/>
            <person name="Liu C."/>
            <person name="Berger F."/>
        </authorList>
    </citation>
    <scope>NUCLEOTIDE SEQUENCE [LARGE SCALE GENOMIC DNA]</scope>
    <source>
        <strain evidence="2">Tak-1</strain>
    </source>
</reference>
<protein>
    <submittedName>
        <fullName evidence="3">Uncharacterized protein</fullName>
    </submittedName>
</protein>
<dbReference type="EMBL" id="AP019869">
    <property type="protein sequence ID" value="BBN07696.1"/>
    <property type="molecule type" value="Genomic_DNA"/>
</dbReference>
<accession>A0A176VIQ3</accession>